<dbReference type="Proteomes" id="UP000075883">
    <property type="component" value="Unassembled WGS sequence"/>
</dbReference>
<feature type="region of interest" description="Disordered" evidence="1">
    <location>
        <begin position="317"/>
        <end position="352"/>
    </location>
</feature>
<feature type="compositionally biased region" description="Polar residues" evidence="1">
    <location>
        <begin position="423"/>
        <end position="435"/>
    </location>
</feature>
<reference evidence="3" key="1">
    <citation type="submission" date="2013-09" db="EMBL/GenBank/DDBJ databases">
        <title>The Genome Sequence of Anopheles culicifacies species A.</title>
        <authorList>
            <consortium name="The Broad Institute Genomics Platform"/>
            <person name="Neafsey D.E."/>
            <person name="Besansky N."/>
            <person name="Howell P."/>
            <person name="Walton C."/>
            <person name="Young S.K."/>
            <person name="Zeng Q."/>
            <person name="Gargeya S."/>
            <person name="Fitzgerald M."/>
            <person name="Haas B."/>
            <person name="Abouelleil A."/>
            <person name="Allen A.W."/>
            <person name="Alvarado L."/>
            <person name="Arachchi H.M."/>
            <person name="Berlin A.M."/>
            <person name="Chapman S.B."/>
            <person name="Gainer-Dewar J."/>
            <person name="Goldberg J."/>
            <person name="Griggs A."/>
            <person name="Gujja S."/>
            <person name="Hansen M."/>
            <person name="Howarth C."/>
            <person name="Imamovic A."/>
            <person name="Ireland A."/>
            <person name="Larimer J."/>
            <person name="McCowan C."/>
            <person name="Murphy C."/>
            <person name="Pearson M."/>
            <person name="Poon T.W."/>
            <person name="Priest M."/>
            <person name="Roberts A."/>
            <person name="Saif S."/>
            <person name="Shea T."/>
            <person name="Sisk P."/>
            <person name="Sykes S."/>
            <person name="Wortman J."/>
            <person name="Nusbaum C."/>
            <person name="Birren B."/>
        </authorList>
    </citation>
    <scope>NUCLEOTIDE SEQUENCE [LARGE SCALE GENOMIC DNA]</scope>
    <source>
        <strain evidence="3">A-37</strain>
    </source>
</reference>
<feature type="region of interest" description="Disordered" evidence="1">
    <location>
        <begin position="1"/>
        <end position="37"/>
    </location>
</feature>
<evidence type="ECO:0000313" key="3">
    <source>
        <dbReference type="Proteomes" id="UP000075883"/>
    </source>
</evidence>
<keyword evidence="3" id="KW-1185">Reference proteome</keyword>
<dbReference type="EnsemblMetazoa" id="ACUA006336-RA">
    <property type="protein sequence ID" value="ACUA006336-PA"/>
    <property type="gene ID" value="ACUA006336"/>
</dbReference>
<evidence type="ECO:0000256" key="1">
    <source>
        <dbReference type="SAM" id="MobiDB-lite"/>
    </source>
</evidence>
<dbReference type="AlphaFoldDB" id="A0A182M0B1"/>
<sequence length="647" mass="73573">MAQGDRKSVRRLPKPGSNALHRTAAVTLSPADQQRNRVPNPIEEGILLMAYNKQGITNASSANAGQQAPAEKKLSYADVLKLKPAPKQPRNSVAGNVQPTKQPETLKRTSYQPRYVRNRYPSKHFRKFAPEPGERAATSTSLNDNSRSITIRELLVTLLGDSADAARSVSDNQRLWPQQDASCTFDYLVSATYDYFTNLHSTTKSSNGFTRNMTRRDFLCMLRAEIEEMRHQKRSTKHSGQQRGPKRMTNEMHVHSASLDYMLSYGGQEHKRRMAYTRRFADPGTPLQQTVLKLGAVLQQMNSIWFGPEQLPVLQEQEEKRYTRSHNPQVQRENQRKPQGLKTRVIPKQQARPLDDTSIRLLSAKLEEMSTILWAEDGDGPMQNVAESSSCTDRQTSLLGDTICQVAMKVQEMKSILSDDGNRPTSANRVKQQHYTQHKPHSPAGLNRDPRGAALKFYDLTMKLQELNSILCVERDGTIRTNSTQQQMPDIVVPSLSGRQEMLSHEQGKAKIYMHLPRVAPNTTEKTIEDMVRKQLGTEDVQAFCLQRGREHQTNFMFVTFKVLIPASLLQKAFDPESWPRGVKRFVMDRKDWEEKYSAKNCEFCQHVLPLVRKPASNLWPHLNCGEENLSRQCLEVLPPPAGQQLY</sequence>
<reference evidence="2" key="2">
    <citation type="submission" date="2020-05" db="UniProtKB">
        <authorList>
            <consortium name="EnsemblMetazoa"/>
        </authorList>
    </citation>
    <scope>IDENTIFICATION</scope>
    <source>
        <strain evidence="2">A-37</strain>
    </source>
</reference>
<feature type="compositionally biased region" description="Polar residues" evidence="1">
    <location>
        <begin position="89"/>
        <end position="103"/>
    </location>
</feature>
<proteinExistence type="predicted"/>
<dbReference type="EMBL" id="AXCM01000513">
    <property type="status" value="NOT_ANNOTATED_CDS"/>
    <property type="molecule type" value="Genomic_DNA"/>
</dbReference>
<evidence type="ECO:0000313" key="2">
    <source>
        <dbReference type="EnsemblMetazoa" id="ACUA006336-PA"/>
    </source>
</evidence>
<name>A0A182M0B1_9DIPT</name>
<dbReference type="VEuPathDB" id="VectorBase:ACUA006336"/>
<feature type="region of interest" description="Disordered" evidence="1">
    <location>
        <begin position="83"/>
        <end position="103"/>
    </location>
</feature>
<feature type="region of interest" description="Disordered" evidence="1">
    <location>
        <begin position="417"/>
        <end position="450"/>
    </location>
</feature>
<organism evidence="2 3">
    <name type="scientific">Anopheles culicifacies</name>
    <dbReference type="NCBI Taxonomy" id="139723"/>
    <lineage>
        <taxon>Eukaryota</taxon>
        <taxon>Metazoa</taxon>
        <taxon>Ecdysozoa</taxon>
        <taxon>Arthropoda</taxon>
        <taxon>Hexapoda</taxon>
        <taxon>Insecta</taxon>
        <taxon>Pterygota</taxon>
        <taxon>Neoptera</taxon>
        <taxon>Endopterygota</taxon>
        <taxon>Diptera</taxon>
        <taxon>Nematocera</taxon>
        <taxon>Culicoidea</taxon>
        <taxon>Culicidae</taxon>
        <taxon>Anophelinae</taxon>
        <taxon>Anopheles</taxon>
        <taxon>culicifacies species complex</taxon>
    </lineage>
</organism>
<accession>A0A182M0B1</accession>
<protein>
    <submittedName>
        <fullName evidence="2">Uncharacterized protein</fullName>
    </submittedName>
</protein>